<dbReference type="InterPro" id="IPR009078">
    <property type="entry name" value="Ferritin-like_SF"/>
</dbReference>
<dbReference type="Proteomes" id="UP000035065">
    <property type="component" value="Unassembled WGS sequence"/>
</dbReference>
<dbReference type="InterPro" id="IPR012348">
    <property type="entry name" value="RNR-like"/>
</dbReference>
<dbReference type="EMBL" id="AEUD01000001">
    <property type="protein sequence ID" value="EGD56913.1"/>
    <property type="molecule type" value="Genomic_DNA"/>
</dbReference>
<proteinExistence type="predicted"/>
<dbReference type="Pfam" id="PF11583">
    <property type="entry name" value="AurF"/>
    <property type="match status" value="1"/>
</dbReference>
<accession>F1YET0</accession>
<sequence>MSTTDDIRTTPTPKSRQDYRDARTTIAHRLLKSSSNRSYDPIIDIDYDAPLVDGKYFLPPAVVTLHGTDVWDAMTGEQRIELSRQEMANILSVGIWFENLLNRALLIRLMRADPAAATTHYSLTEMGDECRHMTMFGKAIETSGARAYGMRRWERGAMHVLPIVMRGTLMWVITLVGEELFDAIQRQVRNDPDLQPMVAQLMQIHVTEEARHIGFARDAIVRRRPIRSRFETVVAANLHGLAAPVFRRLFTNPEMYRRAGFDDPAAIARIARRNPEFHNVQVDSFEPLSTFLEKNGLMGPLARRMWRRSGFLR</sequence>
<organism evidence="1 2">
    <name type="scientific">Gordonia neofelifaecis NRRL B-59395</name>
    <dbReference type="NCBI Taxonomy" id="644548"/>
    <lineage>
        <taxon>Bacteria</taxon>
        <taxon>Bacillati</taxon>
        <taxon>Actinomycetota</taxon>
        <taxon>Actinomycetes</taxon>
        <taxon>Mycobacteriales</taxon>
        <taxon>Gordoniaceae</taxon>
        <taxon>Gordonia</taxon>
    </lineage>
</organism>
<dbReference type="RefSeq" id="WP_009677478.1">
    <property type="nucleotide sequence ID" value="NZ_AEUD01000001.1"/>
</dbReference>
<dbReference type="GO" id="GO:0016491">
    <property type="term" value="F:oxidoreductase activity"/>
    <property type="evidence" value="ECO:0007669"/>
    <property type="project" value="InterPro"/>
</dbReference>
<evidence type="ECO:0000313" key="1">
    <source>
        <dbReference type="EMBL" id="EGD56913.1"/>
    </source>
</evidence>
<protein>
    <recommendedName>
        <fullName evidence="3">p-aminobenzoate N-oxygenase AurF</fullName>
    </recommendedName>
</protein>
<comment type="caution">
    <text evidence="1">The sequence shown here is derived from an EMBL/GenBank/DDBJ whole genome shotgun (WGS) entry which is preliminary data.</text>
</comment>
<gene>
    <name evidence="1" type="ORF">SCNU_01005</name>
</gene>
<reference evidence="1 2" key="1">
    <citation type="journal article" date="2011" name="J. Bacteriol.">
        <title>Draft Genome Sequence of Gordonia neofelifaecis NRRL B-59395, a Cholesterol-Degrading Actinomycete.</title>
        <authorList>
            <person name="Ge F."/>
            <person name="Li W."/>
            <person name="Chen G."/>
            <person name="Liu Y."/>
            <person name="Zhang G."/>
            <person name="Yong B."/>
            <person name="Wang Q."/>
            <person name="Wang N."/>
            <person name="Huang Z."/>
            <person name="Li W."/>
            <person name="Wang J."/>
            <person name="Wu C."/>
            <person name="Xie Q."/>
            <person name="Liu G."/>
        </authorList>
    </citation>
    <scope>NUCLEOTIDE SEQUENCE [LARGE SCALE GENOMIC DNA]</scope>
    <source>
        <strain evidence="1 2">NRRL B-59395</strain>
    </source>
</reference>
<dbReference type="AlphaFoldDB" id="F1YET0"/>
<keyword evidence="2" id="KW-1185">Reference proteome</keyword>
<evidence type="ECO:0008006" key="3">
    <source>
        <dbReference type="Google" id="ProtNLM"/>
    </source>
</evidence>
<dbReference type="SUPFAM" id="SSF47240">
    <property type="entry name" value="Ferritin-like"/>
    <property type="match status" value="1"/>
</dbReference>
<dbReference type="Gene3D" id="1.10.620.20">
    <property type="entry name" value="Ribonucleotide Reductase, subunit A"/>
    <property type="match status" value="1"/>
</dbReference>
<dbReference type="InterPro" id="IPR025859">
    <property type="entry name" value="AurF/CmlI"/>
</dbReference>
<dbReference type="STRING" id="644548.SCNU_01005"/>
<evidence type="ECO:0000313" key="2">
    <source>
        <dbReference type="Proteomes" id="UP000035065"/>
    </source>
</evidence>
<name>F1YET0_9ACTN</name>
<dbReference type="OrthoDB" id="786532at2"/>
<dbReference type="eggNOG" id="COG3396">
    <property type="taxonomic scope" value="Bacteria"/>
</dbReference>